<dbReference type="GO" id="GO:0008168">
    <property type="term" value="F:methyltransferase activity"/>
    <property type="evidence" value="ECO:0007669"/>
    <property type="project" value="UniProtKB-KW"/>
</dbReference>
<dbReference type="GeneID" id="98146682"/>
<dbReference type="Proteomes" id="UP001610432">
    <property type="component" value="Unassembled WGS sequence"/>
</dbReference>
<dbReference type="InterPro" id="IPR029063">
    <property type="entry name" value="SAM-dependent_MTases_sf"/>
</dbReference>
<dbReference type="InterPro" id="IPR025714">
    <property type="entry name" value="Methyltranfer_dom"/>
</dbReference>
<dbReference type="EMBL" id="JBFXLQ010000058">
    <property type="protein sequence ID" value="KAL2862963.1"/>
    <property type="molecule type" value="Genomic_DNA"/>
</dbReference>
<evidence type="ECO:0000259" key="1">
    <source>
        <dbReference type="Pfam" id="PF13847"/>
    </source>
</evidence>
<dbReference type="PANTHER" id="PTHR18895">
    <property type="entry name" value="HEMK METHYLTRANSFERASE"/>
    <property type="match status" value="1"/>
</dbReference>
<dbReference type="PANTHER" id="PTHR18895:SF74">
    <property type="entry name" value="MTRF1L RELEASE FACTOR GLUTAMINE METHYLTRANSFERASE"/>
    <property type="match status" value="1"/>
</dbReference>
<evidence type="ECO:0000313" key="3">
    <source>
        <dbReference type="Proteomes" id="UP001610432"/>
    </source>
</evidence>
<reference evidence="2 3" key="1">
    <citation type="submission" date="2024-07" db="EMBL/GenBank/DDBJ databases">
        <title>Section-level genome sequencing and comparative genomics of Aspergillus sections Usti and Cavernicolus.</title>
        <authorList>
            <consortium name="Lawrence Berkeley National Laboratory"/>
            <person name="Nybo J.L."/>
            <person name="Vesth T.C."/>
            <person name="Theobald S."/>
            <person name="Frisvad J.C."/>
            <person name="Larsen T.O."/>
            <person name="Kjaerboelling I."/>
            <person name="Rothschild-Mancinelli K."/>
            <person name="Lyhne E.K."/>
            <person name="Kogle M.E."/>
            <person name="Barry K."/>
            <person name="Clum A."/>
            <person name="Na H."/>
            <person name="Ledsgaard L."/>
            <person name="Lin J."/>
            <person name="Lipzen A."/>
            <person name="Kuo A."/>
            <person name="Riley R."/>
            <person name="Mondo S."/>
            <person name="Labutti K."/>
            <person name="Haridas S."/>
            <person name="Pangalinan J."/>
            <person name="Salamov A.A."/>
            <person name="Simmons B.A."/>
            <person name="Magnuson J.K."/>
            <person name="Chen J."/>
            <person name="Drula E."/>
            <person name="Henrissat B."/>
            <person name="Wiebenga A."/>
            <person name="Lubbers R.J."/>
            <person name="Gomes A.C."/>
            <person name="Macurrencykelacurrency M.R."/>
            <person name="Stajich J."/>
            <person name="Grigoriev I.V."/>
            <person name="Mortensen U.H."/>
            <person name="De Vries R.P."/>
            <person name="Baker S.E."/>
            <person name="Andersen M.R."/>
        </authorList>
    </citation>
    <scope>NUCLEOTIDE SEQUENCE [LARGE SCALE GENOMIC DNA]</scope>
    <source>
        <strain evidence="2 3">CBS 449.75</strain>
    </source>
</reference>
<accession>A0ABR4LHN8</accession>
<gene>
    <name evidence="2" type="ORF">BJX67DRAFT_374855</name>
</gene>
<keyword evidence="3" id="KW-1185">Reference proteome</keyword>
<dbReference type="CDD" id="cd02440">
    <property type="entry name" value="AdoMet_MTases"/>
    <property type="match status" value="1"/>
</dbReference>
<protein>
    <submittedName>
        <fullName evidence="2">S-adenosyl-L-methionine-dependent methyltransferase</fullName>
    </submittedName>
</protein>
<evidence type="ECO:0000313" key="2">
    <source>
        <dbReference type="EMBL" id="KAL2862963.1"/>
    </source>
</evidence>
<dbReference type="RefSeq" id="XP_070881942.1">
    <property type="nucleotide sequence ID" value="XM_071031610.1"/>
</dbReference>
<keyword evidence="2" id="KW-0808">Transferase</keyword>
<name>A0ABR4LHN8_9EURO</name>
<proteinExistence type="predicted"/>
<sequence>MPRIPTRTILKAYQHDPLLPLLLRECRSLESAKNELRWLRERALHMVRPASGGERAVTKYPVFGWRGLLRSMCLTRSRGMPLQYILGDQPFGDLDIKCARGVLIPRHETETITIHAANFILDRMLEDQNGNKGEKASLHILDLCTGTGCISLLLHALLSPVFPCLSIVGVDIDDAAIRVARENTERNVRLGLLSKRALSEVSFRRGDVLQCVRSRAAPEDMANIIGPSLHALWSSRCDVIISNPPYVSPAEYHDGTTSRSVRIFEPRRALVPTVNSVLAPVNDNDVQVGDLFYDRIAVLMSRLDAKLAVLECGSRLQAVRVATLCRDVLGRYDRTGKAIVDVWPVTDVDPAAHAVFIQRTRSQ</sequence>
<feature type="domain" description="Methyltransferase" evidence="1">
    <location>
        <begin position="135"/>
        <end position="210"/>
    </location>
</feature>
<dbReference type="PROSITE" id="PS00092">
    <property type="entry name" value="N6_MTASE"/>
    <property type="match status" value="1"/>
</dbReference>
<dbReference type="InterPro" id="IPR050320">
    <property type="entry name" value="N5-glutamine_MTase"/>
</dbReference>
<dbReference type="GO" id="GO:0032259">
    <property type="term" value="P:methylation"/>
    <property type="evidence" value="ECO:0007669"/>
    <property type="project" value="UniProtKB-KW"/>
</dbReference>
<comment type="caution">
    <text evidence="2">The sequence shown here is derived from an EMBL/GenBank/DDBJ whole genome shotgun (WGS) entry which is preliminary data.</text>
</comment>
<dbReference type="InterPro" id="IPR002052">
    <property type="entry name" value="DNA_methylase_N6_adenine_CS"/>
</dbReference>
<dbReference type="Gene3D" id="3.40.50.150">
    <property type="entry name" value="Vaccinia Virus protein VP39"/>
    <property type="match status" value="1"/>
</dbReference>
<keyword evidence="2" id="KW-0489">Methyltransferase</keyword>
<dbReference type="Pfam" id="PF13847">
    <property type="entry name" value="Methyltransf_31"/>
    <property type="match status" value="1"/>
</dbReference>
<organism evidence="2 3">
    <name type="scientific">Aspergillus lucknowensis</name>
    <dbReference type="NCBI Taxonomy" id="176173"/>
    <lineage>
        <taxon>Eukaryota</taxon>
        <taxon>Fungi</taxon>
        <taxon>Dikarya</taxon>
        <taxon>Ascomycota</taxon>
        <taxon>Pezizomycotina</taxon>
        <taxon>Eurotiomycetes</taxon>
        <taxon>Eurotiomycetidae</taxon>
        <taxon>Eurotiales</taxon>
        <taxon>Aspergillaceae</taxon>
        <taxon>Aspergillus</taxon>
        <taxon>Aspergillus subgen. Nidulantes</taxon>
    </lineage>
</organism>
<dbReference type="SUPFAM" id="SSF53335">
    <property type="entry name" value="S-adenosyl-L-methionine-dependent methyltransferases"/>
    <property type="match status" value="1"/>
</dbReference>